<dbReference type="Gene3D" id="3.40.50.150">
    <property type="entry name" value="Vaccinia Virus protein VP39"/>
    <property type="match status" value="1"/>
</dbReference>
<dbReference type="EMBL" id="JAIBOA010000002">
    <property type="protein sequence ID" value="MBW8481678.1"/>
    <property type="molecule type" value="Genomic_DNA"/>
</dbReference>
<accession>A0ABS7FMS5</accession>
<dbReference type="GO" id="GO:0008168">
    <property type="term" value="F:methyltransferase activity"/>
    <property type="evidence" value="ECO:0007669"/>
    <property type="project" value="UniProtKB-KW"/>
</dbReference>
<evidence type="ECO:0000313" key="1">
    <source>
        <dbReference type="EMBL" id="MBW8481678.1"/>
    </source>
</evidence>
<organism evidence="1 2">
    <name type="scientific">Actinomadura parmotrematis</name>
    <dbReference type="NCBI Taxonomy" id="2864039"/>
    <lineage>
        <taxon>Bacteria</taxon>
        <taxon>Bacillati</taxon>
        <taxon>Actinomycetota</taxon>
        <taxon>Actinomycetes</taxon>
        <taxon>Streptosporangiales</taxon>
        <taxon>Thermomonosporaceae</taxon>
        <taxon>Actinomadura</taxon>
    </lineage>
</organism>
<dbReference type="CDD" id="cd02440">
    <property type="entry name" value="AdoMet_MTases"/>
    <property type="match status" value="1"/>
</dbReference>
<protein>
    <submittedName>
        <fullName evidence="1">SAM-dependent methyltransferase</fullName>
    </submittedName>
</protein>
<dbReference type="Pfam" id="PF04672">
    <property type="entry name" value="Methyltransf_19"/>
    <property type="match status" value="1"/>
</dbReference>
<reference evidence="1 2" key="1">
    <citation type="submission" date="2021-07" db="EMBL/GenBank/DDBJ databases">
        <title>Actinomadura sp. PM05-2 isolated from lichen.</title>
        <authorList>
            <person name="Somphong A."/>
            <person name="Phongsopitanun W."/>
            <person name="Tanasupawat S."/>
            <person name="Peongsungnone V."/>
        </authorList>
    </citation>
    <scope>NUCLEOTIDE SEQUENCE [LARGE SCALE GENOMIC DNA]</scope>
    <source>
        <strain evidence="1 2">PM05-2</strain>
    </source>
</reference>
<gene>
    <name evidence="1" type="ORF">K1Y72_04790</name>
</gene>
<evidence type="ECO:0000313" key="2">
    <source>
        <dbReference type="Proteomes" id="UP000774570"/>
    </source>
</evidence>
<dbReference type="RefSeq" id="WP_220163531.1">
    <property type="nucleotide sequence ID" value="NZ_JAIBOA010000002.1"/>
</dbReference>
<proteinExistence type="predicted"/>
<dbReference type="PIRSF" id="PIRSF017393">
    <property type="entry name" value="MTase_SAV2177"/>
    <property type="match status" value="1"/>
</dbReference>
<dbReference type="InterPro" id="IPR029063">
    <property type="entry name" value="SAM-dependent_MTases_sf"/>
</dbReference>
<comment type="caution">
    <text evidence="1">The sequence shown here is derived from an EMBL/GenBank/DDBJ whole genome shotgun (WGS) entry which is preliminary data.</text>
</comment>
<dbReference type="Proteomes" id="UP000774570">
    <property type="component" value="Unassembled WGS sequence"/>
</dbReference>
<keyword evidence="1" id="KW-0808">Transferase</keyword>
<dbReference type="InterPro" id="IPR006764">
    <property type="entry name" value="SAM_dep_MeTrfase_SAV2177_type"/>
</dbReference>
<dbReference type="GO" id="GO:0032259">
    <property type="term" value="P:methylation"/>
    <property type="evidence" value="ECO:0007669"/>
    <property type="project" value="UniProtKB-KW"/>
</dbReference>
<keyword evidence="1" id="KW-0489">Methyltransferase</keyword>
<name>A0ABS7FMS5_9ACTN</name>
<dbReference type="SUPFAM" id="SSF53335">
    <property type="entry name" value="S-adenosyl-L-methionine-dependent methyltransferases"/>
    <property type="match status" value="1"/>
</dbReference>
<keyword evidence="2" id="KW-1185">Reference proteome</keyword>
<sequence>MTTDSDRIDVSRPHSARVWDHWLGGKNNYEVDRALGDQIAGTFPHVVAMVRADRTFMRRAVSFLAGQGVRQYLDIGSGLPTSPNTHQVAQAAEPASRVVYVDNDPVVLAHARALLDSSPEGSCSYLDADLREPDRVLAGAGLDPDRPVAVTLMSLLHFVPELDEAVAIVRRLLEGFPPGSYLALTHATDELGGPKVKTAFEMWNENAAQPARPRGRDEVARVFDGLELLEPGVVSPPAWRPDGRDDEPAEVPLWAGVARKP</sequence>